<dbReference type="Gene3D" id="2.30.30.110">
    <property type="match status" value="1"/>
</dbReference>
<dbReference type="AlphaFoldDB" id="A0A365YM81"/>
<gene>
    <name evidence="4" type="ORF">C1H84_00570</name>
</gene>
<evidence type="ECO:0000313" key="4">
    <source>
        <dbReference type="EMBL" id="RBM03835.1"/>
    </source>
</evidence>
<dbReference type="Proteomes" id="UP000252167">
    <property type="component" value="Unassembled WGS sequence"/>
</dbReference>
<dbReference type="RefSeq" id="WP_113606266.1">
    <property type="nucleotide sequence ID" value="NZ_JBNBOD010000001.1"/>
</dbReference>
<evidence type="ECO:0000256" key="2">
    <source>
        <dbReference type="ARBA" id="ARBA00022649"/>
    </source>
</evidence>
<dbReference type="Pfam" id="PF02452">
    <property type="entry name" value="PemK_toxin"/>
    <property type="match status" value="1"/>
</dbReference>
<dbReference type="GO" id="GO:0003677">
    <property type="term" value="F:DNA binding"/>
    <property type="evidence" value="ECO:0007669"/>
    <property type="project" value="InterPro"/>
</dbReference>
<dbReference type="InterPro" id="IPR011067">
    <property type="entry name" value="Plasmid_toxin/cell-grow_inhib"/>
</dbReference>
<evidence type="ECO:0000256" key="3">
    <source>
        <dbReference type="SAM" id="MobiDB-lite"/>
    </source>
</evidence>
<sequence length="196" mass="21786">MALNAQKIFDFILRAVKELSSSSTKSTKSGGAKPQRSGASTSHRPAAQSARPAHHGHRPAPAAGTSTDYPGDFTGTVRYEYNPSMDGDADPGEIVWGWVPYEEDHSQGKDRPVLVIGREGGWLLGLMLTSKDKNNSQHHNPNYLDIGTGSWDRERRPSEVKLDRIIRLSQDAVRREGAILDEDRFRNVVKVLNNRR</sequence>
<name>A0A365YM81_9MICC</name>
<accession>A0A365YM81</accession>
<keyword evidence="5" id="KW-1185">Reference proteome</keyword>
<dbReference type="InterPro" id="IPR003477">
    <property type="entry name" value="PemK-like"/>
</dbReference>
<dbReference type="SUPFAM" id="SSF50118">
    <property type="entry name" value="Cell growth inhibitor/plasmid maintenance toxic component"/>
    <property type="match status" value="1"/>
</dbReference>
<comment type="caution">
    <text evidence="4">The sequence shown here is derived from an EMBL/GenBank/DDBJ whole genome shotgun (WGS) entry which is preliminary data.</text>
</comment>
<feature type="region of interest" description="Disordered" evidence="3">
    <location>
        <begin position="19"/>
        <end position="75"/>
    </location>
</feature>
<comment type="similarity">
    <text evidence="1">Belongs to the PemK/MazF family.</text>
</comment>
<proteinExistence type="inferred from homology"/>
<protein>
    <submittedName>
        <fullName evidence="4">Type II toxin-antitoxin system PemK/MazF family toxin</fullName>
    </submittedName>
</protein>
<reference evidence="4 5" key="1">
    <citation type="submission" date="2018-01" db="EMBL/GenBank/DDBJ databases">
        <title>Glutamicibacter soli strain NHPC-3 Whole genome sequence and assembly.</title>
        <authorList>
            <person name="Choudhury P."/>
            <person name="Gupta D."/>
            <person name="Sengupta K."/>
            <person name="Jawed A."/>
            <person name="Sultana N."/>
            <person name="Saha P."/>
        </authorList>
    </citation>
    <scope>NUCLEOTIDE SEQUENCE [LARGE SCALE GENOMIC DNA]</scope>
    <source>
        <strain evidence="4 5">NHPC-3</strain>
    </source>
</reference>
<feature type="compositionally biased region" description="Low complexity" evidence="3">
    <location>
        <begin position="20"/>
        <end position="31"/>
    </location>
</feature>
<keyword evidence="2" id="KW-1277">Toxin-antitoxin system</keyword>
<dbReference type="EMBL" id="POAF01000001">
    <property type="protein sequence ID" value="RBM03835.1"/>
    <property type="molecule type" value="Genomic_DNA"/>
</dbReference>
<evidence type="ECO:0000313" key="5">
    <source>
        <dbReference type="Proteomes" id="UP000252167"/>
    </source>
</evidence>
<organism evidence="4 5">
    <name type="scientific">Glutamicibacter soli</name>
    <dbReference type="NCBI Taxonomy" id="453836"/>
    <lineage>
        <taxon>Bacteria</taxon>
        <taxon>Bacillati</taxon>
        <taxon>Actinomycetota</taxon>
        <taxon>Actinomycetes</taxon>
        <taxon>Micrococcales</taxon>
        <taxon>Micrococcaceae</taxon>
        <taxon>Glutamicibacter</taxon>
    </lineage>
</organism>
<evidence type="ECO:0000256" key="1">
    <source>
        <dbReference type="ARBA" id="ARBA00007521"/>
    </source>
</evidence>